<dbReference type="InterPro" id="IPR051677">
    <property type="entry name" value="AfsR-DnrI-RedD_regulator"/>
</dbReference>
<evidence type="ECO:0000256" key="1">
    <source>
        <dbReference type="ARBA" id="ARBA00005820"/>
    </source>
</evidence>
<dbReference type="Gene3D" id="1.10.10.10">
    <property type="entry name" value="Winged helix-like DNA-binding domain superfamily/Winged helix DNA-binding domain"/>
    <property type="match status" value="1"/>
</dbReference>
<dbReference type="PANTHER" id="PTHR35807:SF1">
    <property type="entry name" value="TRANSCRIPTIONAL REGULATOR REDD"/>
    <property type="match status" value="1"/>
</dbReference>
<feature type="domain" description="OmpR/PhoB-type" evidence="6">
    <location>
        <begin position="17"/>
        <end position="91"/>
    </location>
</feature>
<dbReference type="GO" id="GO:0006355">
    <property type="term" value="P:regulation of DNA-templated transcription"/>
    <property type="evidence" value="ECO:0007669"/>
    <property type="project" value="InterPro"/>
</dbReference>
<evidence type="ECO:0000256" key="3">
    <source>
        <dbReference type="ARBA" id="ARBA00023125"/>
    </source>
</evidence>
<dbReference type="SUPFAM" id="SSF48452">
    <property type="entry name" value="TPR-like"/>
    <property type="match status" value="1"/>
</dbReference>
<dbReference type="InterPro" id="IPR016032">
    <property type="entry name" value="Sig_transdc_resp-reg_C-effctor"/>
</dbReference>
<organism evidence="7 8">
    <name type="scientific">Lentzea tibetensis</name>
    <dbReference type="NCBI Taxonomy" id="2591470"/>
    <lineage>
        <taxon>Bacteria</taxon>
        <taxon>Bacillati</taxon>
        <taxon>Actinomycetota</taxon>
        <taxon>Actinomycetes</taxon>
        <taxon>Pseudonocardiales</taxon>
        <taxon>Pseudonocardiaceae</taxon>
        <taxon>Lentzea</taxon>
    </lineage>
</organism>
<gene>
    <name evidence="7" type="ORF">FKR81_00120</name>
</gene>
<keyword evidence="8" id="KW-1185">Reference proteome</keyword>
<keyword evidence="4" id="KW-0804">Transcription</keyword>
<evidence type="ECO:0000256" key="5">
    <source>
        <dbReference type="SAM" id="MobiDB-lite"/>
    </source>
</evidence>
<dbReference type="GO" id="GO:0000160">
    <property type="term" value="P:phosphorelay signal transduction system"/>
    <property type="evidence" value="ECO:0007669"/>
    <property type="project" value="InterPro"/>
</dbReference>
<evidence type="ECO:0000313" key="7">
    <source>
        <dbReference type="EMBL" id="TWP54015.1"/>
    </source>
</evidence>
<dbReference type="Pfam" id="PF00486">
    <property type="entry name" value="Trans_reg_C"/>
    <property type="match status" value="1"/>
</dbReference>
<dbReference type="AlphaFoldDB" id="A0A563F225"/>
<accession>A0A563F225</accession>
<evidence type="ECO:0000259" key="6">
    <source>
        <dbReference type="SMART" id="SM00862"/>
    </source>
</evidence>
<dbReference type="GO" id="GO:0003677">
    <property type="term" value="F:DNA binding"/>
    <property type="evidence" value="ECO:0007669"/>
    <property type="project" value="UniProtKB-KW"/>
</dbReference>
<sequence>MAMELRVLGDVEAWMEGRRMEVGHARQRCVLVVLVVDANRAVTVDQLLERVWSQEPPQRGRQALRSYLSRLRRLFSPAGVGIERRSNGYILVADPDSVDLHLFRRVVADARAADGEHALELFEQALALWRGEPFAGLDTPWLATVRGRMRVVLLGTGSLSSLPQTGQRPIPMGGAGSDTRRPTSARWSRVRTPSAGQPGPAISVANAAR</sequence>
<dbReference type="OrthoDB" id="3275754at2"/>
<dbReference type="InterPro" id="IPR011990">
    <property type="entry name" value="TPR-like_helical_dom_sf"/>
</dbReference>
<name>A0A563F225_9PSEU</name>
<dbReference type="InterPro" id="IPR005158">
    <property type="entry name" value="BTAD"/>
</dbReference>
<protein>
    <recommendedName>
        <fullName evidence="6">OmpR/PhoB-type domain-containing protein</fullName>
    </recommendedName>
</protein>
<evidence type="ECO:0000313" key="8">
    <source>
        <dbReference type="Proteomes" id="UP000316639"/>
    </source>
</evidence>
<dbReference type="EMBL" id="VOBR01000001">
    <property type="protein sequence ID" value="TWP54015.1"/>
    <property type="molecule type" value="Genomic_DNA"/>
</dbReference>
<keyword evidence="3" id="KW-0238">DNA-binding</keyword>
<feature type="region of interest" description="Disordered" evidence="5">
    <location>
        <begin position="162"/>
        <end position="209"/>
    </location>
</feature>
<dbReference type="PANTHER" id="PTHR35807">
    <property type="entry name" value="TRANSCRIPTIONAL REGULATOR REDD-RELATED"/>
    <property type="match status" value="1"/>
</dbReference>
<dbReference type="SUPFAM" id="SSF46894">
    <property type="entry name" value="C-terminal effector domain of the bipartite response regulators"/>
    <property type="match status" value="1"/>
</dbReference>
<dbReference type="InterPro" id="IPR001867">
    <property type="entry name" value="OmpR/PhoB-type_DNA-bd"/>
</dbReference>
<dbReference type="InterPro" id="IPR036388">
    <property type="entry name" value="WH-like_DNA-bd_sf"/>
</dbReference>
<comment type="caution">
    <text evidence="7">The sequence shown here is derived from an EMBL/GenBank/DDBJ whole genome shotgun (WGS) entry which is preliminary data.</text>
</comment>
<reference evidence="7 8" key="1">
    <citation type="submission" date="2019-07" db="EMBL/GenBank/DDBJ databases">
        <title>Lentzea xizangensis sp. nov., isolated from Qinghai-Tibetan Plateau Soils.</title>
        <authorList>
            <person name="Huang J."/>
        </authorList>
    </citation>
    <scope>NUCLEOTIDE SEQUENCE [LARGE SCALE GENOMIC DNA]</scope>
    <source>
        <strain evidence="7 8">FXJ1.1311</strain>
    </source>
</reference>
<dbReference type="SMART" id="SM00862">
    <property type="entry name" value="Trans_reg_C"/>
    <property type="match status" value="1"/>
</dbReference>
<proteinExistence type="inferred from homology"/>
<keyword evidence="2" id="KW-0805">Transcription regulation</keyword>
<evidence type="ECO:0000256" key="2">
    <source>
        <dbReference type="ARBA" id="ARBA00023015"/>
    </source>
</evidence>
<dbReference type="Gene3D" id="1.25.40.10">
    <property type="entry name" value="Tetratricopeptide repeat domain"/>
    <property type="match status" value="1"/>
</dbReference>
<dbReference type="Proteomes" id="UP000316639">
    <property type="component" value="Unassembled WGS sequence"/>
</dbReference>
<evidence type="ECO:0000256" key="4">
    <source>
        <dbReference type="ARBA" id="ARBA00023163"/>
    </source>
</evidence>
<comment type="similarity">
    <text evidence="1">Belongs to the AfsR/DnrI/RedD regulatory family.</text>
</comment>
<dbReference type="Pfam" id="PF03704">
    <property type="entry name" value="BTAD"/>
    <property type="match status" value="1"/>
</dbReference>